<name>A0AAD8CMT3_ACIOX</name>
<feature type="region of interest" description="Disordered" evidence="7">
    <location>
        <begin position="165"/>
        <end position="189"/>
    </location>
</feature>
<dbReference type="InterPro" id="IPR001005">
    <property type="entry name" value="SANT/Myb"/>
</dbReference>
<dbReference type="SMART" id="SM01189">
    <property type="entry name" value="ELM2"/>
    <property type="match status" value="1"/>
</dbReference>
<evidence type="ECO:0000313" key="10">
    <source>
        <dbReference type="EMBL" id="KAK1152413.1"/>
    </source>
</evidence>
<dbReference type="GO" id="GO:0000122">
    <property type="term" value="P:negative regulation of transcription by RNA polymerase II"/>
    <property type="evidence" value="ECO:0007669"/>
    <property type="project" value="TreeGrafter"/>
</dbReference>
<protein>
    <submittedName>
        <fullName evidence="10">Mesoderm induction early response protein 2-like</fullName>
    </submittedName>
</protein>
<evidence type="ECO:0000256" key="3">
    <source>
        <dbReference type="ARBA" id="ARBA00022553"/>
    </source>
</evidence>
<dbReference type="GO" id="GO:0032991">
    <property type="term" value="C:protein-containing complex"/>
    <property type="evidence" value="ECO:0007669"/>
    <property type="project" value="UniProtKB-ARBA"/>
</dbReference>
<dbReference type="PANTHER" id="PTHR10865">
    <property type="entry name" value="METASTASIS-ASSOCIATED PROTEIN AND MESODERM INDUCTION EARLY RESPONSE PROTEIN"/>
    <property type="match status" value="1"/>
</dbReference>
<feature type="region of interest" description="Disordered" evidence="7">
    <location>
        <begin position="201"/>
        <end position="228"/>
    </location>
</feature>
<dbReference type="Proteomes" id="UP001230051">
    <property type="component" value="Unassembled WGS sequence"/>
</dbReference>
<feature type="compositionally biased region" description="Polar residues" evidence="7">
    <location>
        <begin position="495"/>
        <end position="530"/>
    </location>
</feature>
<gene>
    <name evidence="10" type="primary">Mier2</name>
    <name evidence="10" type="ORF">AOXY_G31081</name>
</gene>
<dbReference type="Pfam" id="PF00249">
    <property type="entry name" value="Myb_DNA-binding"/>
    <property type="match status" value="1"/>
</dbReference>
<evidence type="ECO:0000256" key="6">
    <source>
        <dbReference type="ARBA" id="ARBA00023242"/>
    </source>
</evidence>
<keyword evidence="2" id="KW-0678">Repressor</keyword>
<proteinExistence type="predicted"/>
<dbReference type="InterPro" id="IPR009057">
    <property type="entry name" value="Homeodomain-like_sf"/>
</dbReference>
<dbReference type="GO" id="GO:0003714">
    <property type="term" value="F:transcription corepressor activity"/>
    <property type="evidence" value="ECO:0007669"/>
    <property type="project" value="TreeGrafter"/>
</dbReference>
<evidence type="ECO:0000313" key="11">
    <source>
        <dbReference type="Proteomes" id="UP001230051"/>
    </source>
</evidence>
<dbReference type="FunFam" id="4.10.1240.50:FF:000005">
    <property type="entry name" value="Mesoderm induction early response protein 3"/>
    <property type="match status" value="1"/>
</dbReference>
<dbReference type="Gene3D" id="1.10.10.60">
    <property type="entry name" value="Homeodomain-like"/>
    <property type="match status" value="1"/>
</dbReference>
<accession>A0AAD8CMT3</accession>
<dbReference type="GO" id="GO:0005654">
    <property type="term" value="C:nucleoplasm"/>
    <property type="evidence" value="ECO:0007669"/>
    <property type="project" value="UniProtKB-ARBA"/>
</dbReference>
<dbReference type="PROSITE" id="PS51293">
    <property type="entry name" value="SANT"/>
    <property type="match status" value="1"/>
</dbReference>
<keyword evidence="11" id="KW-1185">Reference proteome</keyword>
<dbReference type="CDD" id="cd11661">
    <property type="entry name" value="SANT_MTA3_like"/>
    <property type="match status" value="1"/>
</dbReference>
<evidence type="ECO:0000256" key="7">
    <source>
        <dbReference type="SAM" id="MobiDB-lite"/>
    </source>
</evidence>
<dbReference type="GO" id="GO:0042826">
    <property type="term" value="F:histone deacetylase binding"/>
    <property type="evidence" value="ECO:0007669"/>
    <property type="project" value="TreeGrafter"/>
</dbReference>
<evidence type="ECO:0000256" key="5">
    <source>
        <dbReference type="ARBA" id="ARBA00023163"/>
    </source>
</evidence>
<keyword evidence="6" id="KW-0539">Nucleus</keyword>
<comment type="subcellular location">
    <subcellularLocation>
        <location evidence="1">Nucleus</location>
    </subcellularLocation>
</comment>
<organism evidence="10 11">
    <name type="scientific">Acipenser oxyrinchus oxyrinchus</name>
    <dbReference type="NCBI Taxonomy" id="40147"/>
    <lineage>
        <taxon>Eukaryota</taxon>
        <taxon>Metazoa</taxon>
        <taxon>Chordata</taxon>
        <taxon>Craniata</taxon>
        <taxon>Vertebrata</taxon>
        <taxon>Euteleostomi</taxon>
        <taxon>Actinopterygii</taxon>
        <taxon>Chondrostei</taxon>
        <taxon>Acipenseriformes</taxon>
        <taxon>Acipenseridae</taxon>
        <taxon>Acipenser</taxon>
    </lineage>
</organism>
<feature type="domain" description="SANT" evidence="9">
    <location>
        <begin position="332"/>
        <end position="384"/>
    </location>
</feature>
<keyword evidence="5" id="KW-0804">Transcription</keyword>
<dbReference type="PROSITE" id="PS51156">
    <property type="entry name" value="ELM2"/>
    <property type="match status" value="1"/>
</dbReference>
<dbReference type="FunFam" id="1.10.10.60:FF:000025">
    <property type="entry name" value="Mesoderm induction early response 1, transcriptional regulator"/>
    <property type="match status" value="1"/>
</dbReference>
<evidence type="ECO:0000256" key="1">
    <source>
        <dbReference type="ARBA" id="ARBA00004123"/>
    </source>
</evidence>
<dbReference type="InterPro" id="IPR017884">
    <property type="entry name" value="SANT_dom"/>
</dbReference>
<feature type="region of interest" description="Disordered" evidence="7">
    <location>
        <begin position="455"/>
        <end position="559"/>
    </location>
</feature>
<keyword evidence="4" id="KW-0805">Transcription regulation</keyword>
<reference evidence="10" key="1">
    <citation type="submission" date="2022-02" db="EMBL/GenBank/DDBJ databases">
        <title>Atlantic sturgeon de novo genome assembly.</title>
        <authorList>
            <person name="Stock M."/>
            <person name="Klopp C."/>
            <person name="Guiguen Y."/>
            <person name="Cabau C."/>
            <person name="Parinello H."/>
            <person name="Santidrian Yebra-Pimentel E."/>
            <person name="Kuhl H."/>
            <person name="Dirks R.P."/>
            <person name="Guessner J."/>
            <person name="Wuertz S."/>
            <person name="Du K."/>
            <person name="Schartl M."/>
        </authorList>
    </citation>
    <scope>NUCLEOTIDE SEQUENCE</scope>
    <source>
        <strain evidence="10">STURGEONOMICS-FGT-2020</strain>
        <tissue evidence="10">Whole blood</tissue>
    </source>
</reference>
<dbReference type="InterPro" id="IPR040138">
    <property type="entry name" value="MIER/MTA"/>
</dbReference>
<feature type="compositionally biased region" description="Acidic residues" evidence="7">
    <location>
        <begin position="473"/>
        <end position="487"/>
    </location>
</feature>
<dbReference type="AlphaFoldDB" id="A0AAD8CMT3"/>
<dbReference type="Gene3D" id="4.10.1240.50">
    <property type="match status" value="1"/>
</dbReference>
<evidence type="ECO:0000256" key="2">
    <source>
        <dbReference type="ARBA" id="ARBA00022491"/>
    </source>
</evidence>
<comment type="caution">
    <text evidence="10">The sequence shown here is derived from an EMBL/GenBank/DDBJ whole genome shotgun (WGS) entry which is preliminary data.</text>
</comment>
<evidence type="ECO:0000256" key="4">
    <source>
        <dbReference type="ARBA" id="ARBA00023015"/>
    </source>
</evidence>
<keyword evidence="3" id="KW-0597">Phosphoprotein</keyword>
<dbReference type="InterPro" id="IPR000949">
    <property type="entry name" value="ELM2_dom"/>
</dbReference>
<feature type="region of interest" description="Disordered" evidence="7">
    <location>
        <begin position="400"/>
        <end position="439"/>
    </location>
</feature>
<sequence>MQGFQSWGGQGQWGHGPLPLCGGSSALTLCAFSFVSPLKTSVRRQSPRVALYRTRNPCPVQNGLQTAGAVSMGSDEHGFNLAEILSHSYGSREHQEECEAQKSLDELEKSLHGSEGSEMPLEELLALYGYEASDPISEHDGEGHDLPHSLPDMTLDKEQIAKDLLSGEEEEEAQSSADDLTPSVTSHDASDLFPHALHANSIVDEDKDSSSSSSEEESEDDSVPSNECRKDIMVGPQYQAMIPPLILYTHQERAYESEDQLLWDPHVLPEGEVERFLRRAERRSCEEASLESLQEETLVRDNEQALYELVKCHFNTEEALRRLRFNVKVIRDELCAWSEDECRNFEHGYRVHGKNFHLIQANKVRTRSVGECVEYYYMWKKSDRFEYFTQQTKFGRKKFSLHPETIDDGDQDMDADEGDGASHSRSSPPTPVPSTTSQLDSQFLQDPLHLGATDAERRESSEFIIEGNASETNDNEEEEEEEEEEEREPLYRLSQPPSAASSTDCPYSSPTTEPSAGQPSRSPASTSQELNLPDSVFYQLQLDPFTTHTPEPPTDHAAAAKRLKVGFSLPESFPAEPSRPVSPATTTGQVSVSLTTDFGPISVSDVNSFLSGQVPMCPPSTVHQSEPLSQ</sequence>
<dbReference type="PANTHER" id="PTHR10865:SF27">
    <property type="entry name" value="MESODERM INDUCTION EARLY RESPONSE PROTEIN 2"/>
    <property type="match status" value="1"/>
</dbReference>
<evidence type="ECO:0000259" key="8">
    <source>
        <dbReference type="PROSITE" id="PS51156"/>
    </source>
</evidence>
<dbReference type="SMART" id="SM00717">
    <property type="entry name" value="SANT"/>
    <property type="match status" value="1"/>
</dbReference>
<dbReference type="SUPFAM" id="SSF46689">
    <property type="entry name" value="Homeodomain-like"/>
    <property type="match status" value="1"/>
</dbReference>
<evidence type="ECO:0000259" key="9">
    <source>
        <dbReference type="PROSITE" id="PS51293"/>
    </source>
</evidence>
<dbReference type="Pfam" id="PF01448">
    <property type="entry name" value="ELM2"/>
    <property type="match status" value="1"/>
</dbReference>
<feature type="compositionally biased region" description="Acidic residues" evidence="7">
    <location>
        <begin position="406"/>
        <end position="419"/>
    </location>
</feature>
<feature type="compositionally biased region" description="Low complexity" evidence="7">
    <location>
        <begin position="423"/>
        <end position="437"/>
    </location>
</feature>
<feature type="domain" description="ELM2" evidence="8">
    <location>
        <begin position="230"/>
        <end position="327"/>
    </location>
</feature>
<dbReference type="EMBL" id="JAGXEW010000046">
    <property type="protein sequence ID" value="KAK1152413.1"/>
    <property type="molecule type" value="Genomic_DNA"/>
</dbReference>